<evidence type="ECO:0000256" key="9">
    <source>
        <dbReference type="ARBA" id="ARBA00047761"/>
    </source>
</evidence>
<organism evidence="14 15">
    <name type="scientific">Chlorella sorokiniana</name>
    <name type="common">Freshwater green alga</name>
    <dbReference type="NCBI Taxonomy" id="3076"/>
    <lineage>
        <taxon>Eukaryota</taxon>
        <taxon>Viridiplantae</taxon>
        <taxon>Chlorophyta</taxon>
        <taxon>core chlorophytes</taxon>
        <taxon>Trebouxiophyceae</taxon>
        <taxon>Chlorellales</taxon>
        <taxon>Chlorellaceae</taxon>
        <taxon>Chlorella clade</taxon>
        <taxon>Chlorella</taxon>
    </lineage>
</organism>
<dbReference type="OrthoDB" id="10264738at2759"/>
<dbReference type="PANTHER" id="PTHR47992">
    <property type="entry name" value="PROTEIN PHOSPHATASE"/>
    <property type="match status" value="1"/>
</dbReference>
<dbReference type="PROSITE" id="PS01032">
    <property type="entry name" value="PPM_1"/>
    <property type="match status" value="1"/>
</dbReference>
<dbReference type="GO" id="GO:0004722">
    <property type="term" value="F:protein serine/threonine phosphatase activity"/>
    <property type="evidence" value="ECO:0007669"/>
    <property type="project" value="UniProtKB-EC"/>
</dbReference>
<keyword evidence="7 11" id="KW-0904">Protein phosphatase</keyword>
<dbReference type="CDD" id="cd00143">
    <property type="entry name" value="PP2Cc"/>
    <property type="match status" value="1"/>
</dbReference>
<evidence type="ECO:0000259" key="13">
    <source>
        <dbReference type="PROSITE" id="PS51746"/>
    </source>
</evidence>
<feature type="region of interest" description="Disordered" evidence="12">
    <location>
        <begin position="198"/>
        <end position="219"/>
    </location>
</feature>
<dbReference type="SMART" id="SM00332">
    <property type="entry name" value="PP2Cc"/>
    <property type="match status" value="1"/>
</dbReference>
<evidence type="ECO:0000313" key="14">
    <source>
        <dbReference type="EMBL" id="PRW57020.1"/>
    </source>
</evidence>
<comment type="cofactor">
    <cofactor evidence="2">
        <name>Mg(2+)</name>
        <dbReference type="ChEBI" id="CHEBI:18420"/>
    </cofactor>
</comment>
<dbReference type="SUPFAM" id="SSF81606">
    <property type="entry name" value="PP2C-like"/>
    <property type="match status" value="1"/>
</dbReference>
<comment type="cofactor">
    <cofactor evidence="1">
        <name>Mn(2+)</name>
        <dbReference type="ChEBI" id="CHEBI:29035"/>
    </cofactor>
</comment>
<evidence type="ECO:0000256" key="4">
    <source>
        <dbReference type="ARBA" id="ARBA00022723"/>
    </source>
</evidence>
<evidence type="ECO:0000256" key="5">
    <source>
        <dbReference type="ARBA" id="ARBA00022801"/>
    </source>
</evidence>
<name>A0A2P6TSH7_CHLSO</name>
<dbReference type="Pfam" id="PF00481">
    <property type="entry name" value="PP2C"/>
    <property type="match status" value="1"/>
</dbReference>
<evidence type="ECO:0000256" key="6">
    <source>
        <dbReference type="ARBA" id="ARBA00022842"/>
    </source>
</evidence>
<comment type="catalytic activity">
    <reaction evidence="10">
        <text>O-phospho-L-threonyl-[protein] + H2O = L-threonyl-[protein] + phosphate</text>
        <dbReference type="Rhea" id="RHEA:47004"/>
        <dbReference type="Rhea" id="RHEA-COMP:11060"/>
        <dbReference type="Rhea" id="RHEA-COMP:11605"/>
        <dbReference type="ChEBI" id="CHEBI:15377"/>
        <dbReference type="ChEBI" id="CHEBI:30013"/>
        <dbReference type="ChEBI" id="CHEBI:43474"/>
        <dbReference type="ChEBI" id="CHEBI:61977"/>
        <dbReference type="EC" id="3.1.3.16"/>
    </reaction>
</comment>
<dbReference type="InterPro" id="IPR000222">
    <property type="entry name" value="PP2C_BS"/>
</dbReference>
<protein>
    <recommendedName>
        <fullName evidence="3">protein-serine/threonine phosphatase</fullName>
        <ecNumber evidence="3">3.1.3.16</ecNumber>
    </recommendedName>
</protein>
<reference evidence="14 15" key="1">
    <citation type="journal article" date="2018" name="Plant J.">
        <title>Genome sequences of Chlorella sorokiniana UTEX 1602 and Micractinium conductrix SAG 241.80: implications to maltose excretion by a green alga.</title>
        <authorList>
            <person name="Arriola M.B."/>
            <person name="Velmurugan N."/>
            <person name="Zhang Y."/>
            <person name="Plunkett M.H."/>
            <person name="Hondzo H."/>
            <person name="Barney B.M."/>
        </authorList>
    </citation>
    <scope>NUCLEOTIDE SEQUENCE [LARGE SCALE GENOMIC DNA]</scope>
    <source>
        <strain evidence="15">UTEX 1602</strain>
    </source>
</reference>
<evidence type="ECO:0000256" key="12">
    <source>
        <dbReference type="SAM" id="MobiDB-lite"/>
    </source>
</evidence>
<comment type="caution">
    <text evidence="14">The sequence shown here is derived from an EMBL/GenBank/DDBJ whole genome shotgun (WGS) entry which is preliminary data.</text>
</comment>
<comment type="catalytic activity">
    <reaction evidence="9">
        <text>O-phospho-L-seryl-[protein] + H2O = L-seryl-[protein] + phosphate</text>
        <dbReference type="Rhea" id="RHEA:20629"/>
        <dbReference type="Rhea" id="RHEA-COMP:9863"/>
        <dbReference type="Rhea" id="RHEA-COMP:11604"/>
        <dbReference type="ChEBI" id="CHEBI:15377"/>
        <dbReference type="ChEBI" id="CHEBI:29999"/>
        <dbReference type="ChEBI" id="CHEBI:43474"/>
        <dbReference type="ChEBI" id="CHEBI:83421"/>
        <dbReference type="EC" id="3.1.3.16"/>
    </reaction>
</comment>
<dbReference type="FunFam" id="3.60.40.10:FF:000007">
    <property type="entry name" value="Phosphatase 2C and cyclic nucleotide-binding/kinase domain-containing protein"/>
    <property type="match status" value="1"/>
</dbReference>
<evidence type="ECO:0000256" key="11">
    <source>
        <dbReference type="RuleBase" id="RU003465"/>
    </source>
</evidence>
<evidence type="ECO:0000256" key="1">
    <source>
        <dbReference type="ARBA" id="ARBA00001936"/>
    </source>
</evidence>
<dbReference type="AlphaFoldDB" id="A0A2P6TSH7"/>
<keyword evidence="5 11" id="KW-0378">Hydrolase</keyword>
<accession>A0A2P6TSH7</accession>
<evidence type="ECO:0000313" key="15">
    <source>
        <dbReference type="Proteomes" id="UP000239899"/>
    </source>
</evidence>
<dbReference type="GO" id="GO:0046872">
    <property type="term" value="F:metal ion binding"/>
    <property type="evidence" value="ECO:0007669"/>
    <property type="project" value="UniProtKB-KW"/>
</dbReference>
<dbReference type="EMBL" id="LHPG02000007">
    <property type="protein sequence ID" value="PRW57020.1"/>
    <property type="molecule type" value="Genomic_DNA"/>
</dbReference>
<dbReference type="InterPro" id="IPR001932">
    <property type="entry name" value="PPM-type_phosphatase-like_dom"/>
</dbReference>
<dbReference type="Proteomes" id="UP000239899">
    <property type="component" value="Unassembled WGS sequence"/>
</dbReference>
<evidence type="ECO:0000256" key="2">
    <source>
        <dbReference type="ARBA" id="ARBA00001946"/>
    </source>
</evidence>
<gene>
    <name evidence="14" type="ORF">C2E21_4087</name>
</gene>
<dbReference type="STRING" id="3076.A0A2P6TSH7"/>
<evidence type="ECO:0000256" key="7">
    <source>
        <dbReference type="ARBA" id="ARBA00022912"/>
    </source>
</evidence>
<dbReference type="InterPro" id="IPR036457">
    <property type="entry name" value="PPM-type-like_dom_sf"/>
</dbReference>
<keyword evidence="4" id="KW-0479">Metal-binding</keyword>
<dbReference type="Gene3D" id="3.60.40.10">
    <property type="entry name" value="PPM-type phosphatase domain"/>
    <property type="match status" value="1"/>
</dbReference>
<dbReference type="PROSITE" id="PS51746">
    <property type="entry name" value="PPM_2"/>
    <property type="match status" value="1"/>
</dbReference>
<feature type="compositionally biased region" description="Low complexity" evidence="12">
    <location>
        <begin position="198"/>
        <end position="208"/>
    </location>
</feature>
<sequence length="418" mass="43394">MGCAGSKGGSPVADESAAVMRARRGARASIVSSQYKVETVKDAGAVEAQRLVASNGSLPLDLPAAGLHLRYAFLSQRGYYPDSPDKANQDAVRAAEGLGGNAEAHFFGVFDGHGEFGTECAQFVKDKLPTVLAGEPTLASNPDKALHSALVSVNSQLHASPVDDSLSGTTACCAVLQGRTLYIANVGDSRAVVAERPAAGSKAASEGSEGAGSSSGSGATELVARDLSQDQTPFRLDECHRVLQAGARVLTLDQLEGLKDPGLPCWTNEADCDGDPPRLWSPNGMFPGTAFTRSIGDSAAEDIGVIPDPEVLATQLGPQHAFVVLATDGVWEFISSQKAVEIVAKHNNPYDGARSLVAQAYKLWLQRETRTDDISAVVLFFDWPEQEGGSTAAAPTCAAAAAATSVPQQPADGMMAAA</sequence>
<proteinExistence type="inferred from homology"/>
<feature type="domain" description="PPM-type phosphatase" evidence="13">
    <location>
        <begin position="70"/>
        <end position="381"/>
    </location>
</feature>
<keyword evidence="8" id="KW-0464">Manganese</keyword>
<comment type="similarity">
    <text evidence="11">Belongs to the PP2C family.</text>
</comment>
<evidence type="ECO:0000256" key="8">
    <source>
        <dbReference type="ARBA" id="ARBA00023211"/>
    </source>
</evidence>
<dbReference type="EC" id="3.1.3.16" evidence="3"/>
<keyword evidence="15" id="KW-1185">Reference proteome</keyword>
<keyword evidence="6" id="KW-0460">Magnesium</keyword>
<evidence type="ECO:0000256" key="3">
    <source>
        <dbReference type="ARBA" id="ARBA00013081"/>
    </source>
</evidence>
<dbReference type="InterPro" id="IPR015655">
    <property type="entry name" value="PP2C"/>
</dbReference>
<evidence type="ECO:0000256" key="10">
    <source>
        <dbReference type="ARBA" id="ARBA00048336"/>
    </source>
</evidence>